<dbReference type="PANTHER" id="PTHR43471">
    <property type="entry name" value="ABC TRANSPORTER PERMEASE"/>
    <property type="match status" value="1"/>
</dbReference>
<keyword evidence="1" id="KW-1133">Transmembrane helix</keyword>
<feature type="transmembrane region" description="Helical" evidence="1">
    <location>
        <begin position="171"/>
        <end position="192"/>
    </location>
</feature>
<feature type="transmembrane region" description="Helical" evidence="1">
    <location>
        <begin position="204"/>
        <end position="223"/>
    </location>
</feature>
<name>A0A494X7M2_9BACL</name>
<protein>
    <recommendedName>
        <fullName evidence="4">ABC transporter permease</fullName>
    </recommendedName>
</protein>
<comment type="caution">
    <text evidence="2">The sequence shown here is derived from an EMBL/GenBank/DDBJ whole genome shotgun (WGS) entry which is preliminary data.</text>
</comment>
<dbReference type="AlphaFoldDB" id="A0A494X7M2"/>
<sequence>MSIGRPKIAKEGNDKMLHFAMFESRQNRRSFWIGAAAVVFLQALFAGIGHLYLNNPDMEKMMKQMPQGMLEGFGIHPESFSTFEGWISSEPYTFYVLLLGFFAMNWSIGGIVKERDRQTAEFLFTLPRSRTAIYWAKWGSHVAQVIAISIAAYAATIIAGKVTDSLTDVGAVTSVAAAGLFIALAFMGIGYALTPWLSSERSGLSLGIGIVLLMFLFNLMAGFGDRLDWMAKISLFHLFDAFSLSQGGGMNAGAIVTAAALFALGSAAGWVALLKRDL</sequence>
<keyword evidence="1" id="KW-0472">Membrane</keyword>
<dbReference type="GO" id="GO:0140359">
    <property type="term" value="F:ABC-type transporter activity"/>
    <property type="evidence" value="ECO:0007669"/>
    <property type="project" value="InterPro"/>
</dbReference>
<dbReference type="Pfam" id="PF12679">
    <property type="entry name" value="ABC2_membrane_2"/>
    <property type="match status" value="1"/>
</dbReference>
<keyword evidence="3" id="KW-1185">Reference proteome</keyword>
<dbReference type="EMBL" id="RBZM01000012">
    <property type="protein sequence ID" value="RKP46725.1"/>
    <property type="molecule type" value="Genomic_DNA"/>
</dbReference>
<evidence type="ECO:0000313" key="2">
    <source>
        <dbReference type="EMBL" id="RKP46725.1"/>
    </source>
</evidence>
<dbReference type="Proteomes" id="UP000282076">
    <property type="component" value="Unassembled WGS sequence"/>
</dbReference>
<accession>A0A494X7M2</accession>
<gene>
    <name evidence="2" type="ORF">D7Z26_24265</name>
</gene>
<dbReference type="RefSeq" id="WP_120979626.1">
    <property type="nucleotide sequence ID" value="NZ_RBZM01000012.1"/>
</dbReference>
<reference evidence="2 3" key="1">
    <citation type="submission" date="2018-10" db="EMBL/GenBank/DDBJ databases">
        <title>Cohnella sp. M2MS4P-1, whole genome shotgun sequence.</title>
        <authorList>
            <person name="Tuo L."/>
        </authorList>
    </citation>
    <scope>NUCLEOTIDE SEQUENCE [LARGE SCALE GENOMIC DNA]</scope>
    <source>
        <strain evidence="2 3">M2MS4P-1</strain>
    </source>
</reference>
<dbReference type="GO" id="GO:0005886">
    <property type="term" value="C:plasma membrane"/>
    <property type="evidence" value="ECO:0007669"/>
    <property type="project" value="UniProtKB-SubCell"/>
</dbReference>
<feature type="transmembrane region" description="Helical" evidence="1">
    <location>
        <begin position="92"/>
        <end position="112"/>
    </location>
</feature>
<keyword evidence="1" id="KW-0812">Transmembrane</keyword>
<dbReference type="OrthoDB" id="9800309at2"/>
<evidence type="ECO:0000313" key="3">
    <source>
        <dbReference type="Proteomes" id="UP000282076"/>
    </source>
</evidence>
<feature type="transmembrane region" description="Helical" evidence="1">
    <location>
        <begin position="252"/>
        <end position="274"/>
    </location>
</feature>
<organism evidence="2 3">
    <name type="scientific">Cohnella endophytica</name>
    <dbReference type="NCBI Taxonomy" id="2419778"/>
    <lineage>
        <taxon>Bacteria</taxon>
        <taxon>Bacillati</taxon>
        <taxon>Bacillota</taxon>
        <taxon>Bacilli</taxon>
        <taxon>Bacillales</taxon>
        <taxon>Paenibacillaceae</taxon>
        <taxon>Cohnella</taxon>
    </lineage>
</organism>
<feature type="transmembrane region" description="Helical" evidence="1">
    <location>
        <begin position="133"/>
        <end position="159"/>
    </location>
</feature>
<proteinExistence type="predicted"/>
<evidence type="ECO:0008006" key="4">
    <source>
        <dbReference type="Google" id="ProtNLM"/>
    </source>
</evidence>
<evidence type="ECO:0000256" key="1">
    <source>
        <dbReference type="SAM" id="Phobius"/>
    </source>
</evidence>
<feature type="transmembrane region" description="Helical" evidence="1">
    <location>
        <begin position="31"/>
        <end position="53"/>
    </location>
</feature>